<proteinExistence type="predicted"/>
<evidence type="ECO:0000313" key="2">
    <source>
        <dbReference type="EMBL" id="SIR27353.1"/>
    </source>
</evidence>
<dbReference type="OrthoDB" id="9801336at2"/>
<organism evidence="2 3">
    <name type="scientific">Halanaerobium kushneri</name>
    <dbReference type="NCBI Taxonomy" id="56779"/>
    <lineage>
        <taxon>Bacteria</taxon>
        <taxon>Bacillati</taxon>
        <taxon>Bacillota</taxon>
        <taxon>Clostridia</taxon>
        <taxon>Halanaerobiales</taxon>
        <taxon>Halanaerobiaceae</taxon>
        <taxon>Halanaerobium</taxon>
    </lineage>
</organism>
<name>A0A1N6ZKH2_9FIRM</name>
<feature type="chain" id="PRO_5013156503" evidence="1">
    <location>
        <begin position="25"/>
        <end position="356"/>
    </location>
</feature>
<reference evidence="3" key="1">
    <citation type="submission" date="2017-01" db="EMBL/GenBank/DDBJ databases">
        <authorList>
            <person name="Varghese N."/>
            <person name="Submissions S."/>
        </authorList>
    </citation>
    <scope>NUCLEOTIDE SEQUENCE [LARGE SCALE GENOMIC DNA]</scope>
    <source>
        <strain evidence="3">ATCC 700103</strain>
    </source>
</reference>
<evidence type="ECO:0000313" key="3">
    <source>
        <dbReference type="Proteomes" id="UP000185669"/>
    </source>
</evidence>
<dbReference type="STRING" id="56779.SAMN05421834_11846"/>
<dbReference type="SUPFAM" id="SSF56935">
    <property type="entry name" value="Porins"/>
    <property type="match status" value="1"/>
</dbReference>
<sequence length="356" mass="41484">MKKYLSLIILITLVTLCAFSTAAAELPFSLSGDFKTKYIYDLENENNLDQTELNLEIEKDFSYTGGFYLNLGLESYSEYLMNNKNRETELSIKEGYFDYYTENIDWRAGKQIFNWGSSYNIKPSNYFNPIDIGAINPLENREGINALQAKYYLNNVQHFTAVVGLREDINDFQQALKFTKRRWHGFDFSLSLFRGNELEKYNQNEYPKVTKAGFDITGDIGQKNIGIFSEVVYNDFKSPIFNDGLETVVGFDYKFENNLYLLGQYYYQKRLFENIDDSQIISLHAEKPFWQFHSWEANLLYDLNSELIVLRPKIIYSLTEAMEIEAGAVLKANDDQRSQLARANEELIYLGINSYF</sequence>
<protein>
    <submittedName>
        <fullName evidence="2">Uncharacterized protein</fullName>
    </submittedName>
</protein>
<gene>
    <name evidence="2" type="ORF">SAMN05421834_11846</name>
</gene>
<keyword evidence="3" id="KW-1185">Reference proteome</keyword>
<keyword evidence="1" id="KW-0732">Signal</keyword>
<dbReference type="EMBL" id="FTNC01000018">
    <property type="protein sequence ID" value="SIR27353.1"/>
    <property type="molecule type" value="Genomic_DNA"/>
</dbReference>
<dbReference type="AlphaFoldDB" id="A0A1N6ZKH2"/>
<feature type="signal peptide" evidence="1">
    <location>
        <begin position="1"/>
        <end position="24"/>
    </location>
</feature>
<accession>A0A1N6ZKH2</accession>
<dbReference type="RefSeq" id="WP_076545597.1">
    <property type="nucleotide sequence ID" value="NZ_FTNC01000018.1"/>
</dbReference>
<dbReference type="Proteomes" id="UP000185669">
    <property type="component" value="Unassembled WGS sequence"/>
</dbReference>
<evidence type="ECO:0000256" key="1">
    <source>
        <dbReference type="SAM" id="SignalP"/>
    </source>
</evidence>